<proteinExistence type="predicted"/>
<accession>A0A371HRB9</accession>
<dbReference type="EMBL" id="QJKJ01001904">
    <property type="protein sequence ID" value="RDY05323.1"/>
    <property type="molecule type" value="Genomic_DNA"/>
</dbReference>
<feature type="non-terminal residue" evidence="1">
    <location>
        <position position="1"/>
    </location>
</feature>
<comment type="caution">
    <text evidence="1">The sequence shown here is derived from an EMBL/GenBank/DDBJ whole genome shotgun (WGS) entry which is preliminary data.</text>
</comment>
<evidence type="ECO:0000313" key="1">
    <source>
        <dbReference type="EMBL" id="RDY05323.1"/>
    </source>
</evidence>
<organism evidence="1 2">
    <name type="scientific">Mucuna pruriens</name>
    <name type="common">Velvet bean</name>
    <name type="synonym">Dolichos pruriens</name>
    <dbReference type="NCBI Taxonomy" id="157652"/>
    <lineage>
        <taxon>Eukaryota</taxon>
        <taxon>Viridiplantae</taxon>
        <taxon>Streptophyta</taxon>
        <taxon>Embryophyta</taxon>
        <taxon>Tracheophyta</taxon>
        <taxon>Spermatophyta</taxon>
        <taxon>Magnoliopsida</taxon>
        <taxon>eudicotyledons</taxon>
        <taxon>Gunneridae</taxon>
        <taxon>Pentapetalae</taxon>
        <taxon>rosids</taxon>
        <taxon>fabids</taxon>
        <taxon>Fabales</taxon>
        <taxon>Fabaceae</taxon>
        <taxon>Papilionoideae</taxon>
        <taxon>50 kb inversion clade</taxon>
        <taxon>NPAAA clade</taxon>
        <taxon>indigoferoid/millettioid clade</taxon>
        <taxon>Phaseoleae</taxon>
        <taxon>Mucuna</taxon>
    </lineage>
</organism>
<reference evidence="1" key="1">
    <citation type="submission" date="2018-05" db="EMBL/GenBank/DDBJ databases">
        <title>Draft genome of Mucuna pruriens seed.</title>
        <authorList>
            <person name="Nnadi N.E."/>
            <person name="Vos R."/>
            <person name="Hasami M.H."/>
            <person name="Devisetty U.K."/>
            <person name="Aguiy J.C."/>
        </authorList>
    </citation>
    <scope>NUCLEOTIDE SEQUENCE [LARGE SCALE GENOMIC DNA]</scope>
    <source>
        <strain evidence="1">JCA_2017</strain>
    </source>
</reference>
<evidence type="ECO:0000313" key="2">
    <source>
        <dbReference type="Proteomes" id="UP000257109"/>
    </source>
</evidence>
<keyword evidence="2" id="KW-1185">Reference proteome</keyword>
<name>A0A371HRB9_MUCPR</name>
<protein>
    <submittedName>
        <fullName evidence="1">Uncharacterized protein</fullName>
    </submittedName>
</protein>
<dbReference type="Proteomes" id="UP000257109">
    <property type="component" value="Unassembled WGS sequence"/>
</dbReference>
<sequence>MKNSQNRAIVRARCLTPQTSKSRSEQYRDFDVVLIYAEMKWKLLIILEVFRFLLRRIEHFIPKNWVAKRSRSWVYTIMYPNPHSLKLDMPSRITFEPSTKCLLIISLFLGTLMKFSNLRRLRGIFSFLKYFDFTTMIDDYFLMNLGAVSHCFTWYRRQTGSSMAKHLDRALCEQAWVTYKDFEDVAKQAWRRSTPSFPNREVATKEDAISSTRMSSRIVLEENIKSKPS</sequence>
<dbReference type="AlphaFoldDB" id="A0A371HRB9"/>
<gene>
    <name evidence="1" type="ORF">CR513_10856</name>
</gene>